<dbReference type="InterPro" id="IPR040227">
    <property type="entry name" value="Nibrin-rel"/>
</dbReference>
<feature type="transmembrane region" description="Helical" evidence="9">
    <location>
        <begin position="957"/>
        <end position="982"/>
    </location>
</feature>
<dbReference type="Pfam" id="PF00498">
    <property type="entry name" value="FHA"/>
    <property type="match status" value="1"/>
</dbReference>
<feature type="transmembrane region" description="Helical" evidence="9">
    <location>
        <begin position="1061"/>
        <end position="1082"/>
    </location>
</feature>
<protein>
    <recommendedName>
        <fullName evidence="10">FHA domain-containing protein</fullName>
    </recommendedName>
</protein>
<dbReference type="CDD" id="cd03388">
    <property type="entry name" value="PAP2_SPPase1"/>
    <property type="match status" value="1"/>
</dbReference>
<evidence type="ECO:0000313" key="11">
    <source>
        <dbReference type="EMBL" id="CAD7460108.1"/>
    </source>
</evidence>
<gene>
    <name evidence="11" type="ORF">TTEB3V08_LOCUS8049</name>
</gene>
<dbReference type="CDD" id="cd17741">
    <property type="entry name" value="BRCT_nibrin"/>
    <property type="match status" value="1"/>
</dbReference>
<dbReference type="SUPFAM" id="SSF48317">
    <property type="entry name" value="Acid phosphatase/Vanadium-dependent haloperoxidase"/>
    <property type="match status" value="1"/>
</dbReference>
<evidence type="ECO:0000259" key="10">
    <source>
        <dbReference type="PROSITE" id="PS50006"/>
    </source>
</evidence>
<sequence length="1284" mass="144775">MSELLFLGPNLQQMQARIMTPVFCLSVLMEPEDQSLLALLRQPMEPTCLNAGTQPGRNMMLRDLSQDLHGLISSEAKRIRDYGRSRNINTKLLLYCFEQTTRNEVDLRGGRPIFETYISFEEKEIGGRPEEPKQGLSSSVSCISVTGEEYILLTNKEHIVSRKESGNLVLDNDDSISRTHAKIKVSHDIKNLNDPTELPTVILVDCGSKYGTFLQDNVKLAANNEVALKDGSVIKFGVQWNVWTLVHVPLVVTASTLNSEEKKSMSQTVAALGGHVVPRWQDCCTHVTMKQVVCALALGCPIVTPKFWDTYLSSVSSKTTLPDYLDFIPPLAEASLNNSNVQFTINKARKHLFKGKLFVFHSKQQFDAFSCMVDTFLQLKGRRLIPESEIGLAILKCSLDAFCNPTFKSDTEQSTKSTQSLFTSNISGKTLLHSNESSSSKTSSLQTLKNTQSLTFNAVKSSDEALLLQESKILPPYLCKDESTPDSLSSDNSCPIRVGRRRTRAAVIVDETSSELTDTLSMEEDSNTLHNSDKLTTNTLPDVNRRKVEVSKSDIPVPDTRKREDQPKKSAGNPSSIVKRVNLININRCDDFEDDDDNMFNFVGEPRKTLANKSNSIKKREISSIADEEDEICPQKKKRFTEESMWQHSISMDRSTTLNDTISLEGFVSVMKIKAKDEFNSDLKKEDISDYVFKMRNTSIVKELSLVCIDEKKHTTLGEDNRLSVNNFKKFRKIAPVRSSVVPIIIGGRDLEAGAGNLENGFHDGTVKQELEEEEEDDENNFEFNQSSQNFFCKGTGWQFIKMVVQCRKQTARVTKKEMGGADNSKCASERRRMGEGKSKMEAFYLTGWKQFMMTTTLFSTNKLNSYRLTLFPSIPDVKENSRTVKSKLKSKETDGNATKNRQTSKQNSKSELVMPHKPSEKAYKNNGFINKINENEDNISSESESEVEDYIITNRFWYYLFVLGTALGDEIFYASFIPFWFWNIDGAVGRRVVMVWTVVMYIGQGIKDIVRTPRPSCPPAVRLQKKWALEYGMPSTHAMVGMSIPFSVILYTMFRYQYSVPLGVVFAVAWCTLICMSRLYLGMHSLLDIVVGIILALLLMIPVVPLVDSLDYYLLTNRWSPIILLATGILLIIFYPSSDRWTPTRGDTTMIVSVCVGVHVGAWTNFHLGILSPSPDMPPYTVIWPTYAMLGLGTLRTILGFCCIVATRALCKSASYATLCALLRLNSRELKESRNSLHNREKIVVELSYTFITYFLLGFNTVYLLPSVFRLLGIERPTFYTEI</sequence>
<dbReference type="GO" id="GO:0000724">
    <property type="term" value="P:double-strand break repair via homologous recombination"/>
    <property type="evidence" value="ECO:0007669"/>
    <property type="project" value="TreeGrafter"/>
</dbReference>
<dbReference type="InterPro" id="IPR008984">
    <property type="entry name" value="SMAD_FHA_dom_sf"/>
</dbReference>
<comment type="subcellular location">
    <subcellularLocation>
        <location evidence="2">Chromosome</location>
    </subcellularLocation>
    <subcellularLocation>
        <location evidence="1">Nucleus</location>
    </subcellularLocation>
</comment>
<accession>A0A7R9IKI1</accession>
<dbReference type="GO" id="GO:0007095">
    <property type="term" value="P:mitotic G2 DNA damage checkpoint signaling"/>
    <property type="evidence" value="ECO:0007669"/>
    <property type="project" value="InterPro"/>
</dbReference>
<feature type="region of interest" description="Disordered" evidence="8">
    <location>
        <begin position="883"/>
        <end position="928"/>
    </location>
</feature>
<dbReference type="SUPFAM" id="SSF49879">
    <property type="entry name" value="SMAD/FHA domain"/>
    <property type="match status" value="1"/>
</dbReference>
<evidence type="ECO:0000256" key="4">
    <source>
        <dbReference type="ARBA" id="ARBA00022763"/>
    </source>
</evidence>
<organism evidence="11">
    <name type="scientific">Timema tahoe</name>
    <dbReference type="NCBI Taxonomy" id="61484"/>
    <lineage>
        <taxon>Eukaryota</taxon>
        <taxon>Metazoa</taxon>
        <taxon>Ecdysozoa</taxon>
        <taxon>Arthropoda</taxon>
        <taxon>Hexapoda</taxon>
        <taxon>Insecta</taxon>
        <taxon>Pterygota</taxon>
        <taxon>Neoptera</taxon>
        <taxon>Polyneoptera</taxon>
        <taxon>Phasmatodea</taxon>
        <taxon>Timematodea</taxon>
        <taxon>Timematoidea</taxon>
        <taxon>Timematidae</taxon>
        <taxon>Timema</taxon>
    </lineage>
</organism>
<evidence type="ECO:0000256" key="5">
    <source>
        <dbReference type="ARBA" id="ARBA00023204"/>
    </source>
</evidence>
<proteinExistence type="inferred from homology"/>
<dbReference type="InterPro" id="IPR000326">
    <property type="entry name" value="PAP2/HPO"/>
</dbReference>
<feature type="transmembrane region" description="Helical" evidence="9">
    <location>
        <begin position="1120"/>
        <end position="1138"/>
    </location>
</feature>
<dbReference type="PROSITE" id="PS50006">
    <property type="entry name" value="FHA_DOMAIN"/>
    <property type="match status" value="1"/>
</dbReference>
<keyword evidence="9" id="KW-0812">Transmembrane</keyword>
<feature type="transmembrane region" description="Helical" evidence="9">
    <location>
        <begin position="1244"/>
        <end position="1266"/>
    </location>
</feature>
<feature type="transmembrane region" description="Helical" evidence="9">
    <location>
        <begin position="1087"/>
        <end position="1108"/>
    </location>
</feature>
<dbReference type="Gene3D" id="3.40.50.10190">
    <property type="entry name" value="BRCT domain"/>
    <property type="match status" value="1"/>
</dbReference>
<keyword evidence="9" id="KW-0472">Membrane</keyword>
<feature type="compositionally biased region" description="Polar residues" evidence="8">
    <location>
        <begin position="896"/>
        <end position="911"/>
    </location>
</feature>
<feature type="region of interest" description="Disordered" evidence="8">
    <location>
        <begin position="516"/>
        <end position="575"/>
    </location>
</feature>
<evidence type="ECO:0000256" key="3">
    <source>
        <dbReference type="ARBA" id="ARBA00022454"/>
    </source>
</evidence>
<evidence type="ECO:0000256" key="8">
    <source>
        <dbReference type="SAM" id="MobiDB-lite"/>
    </source>
</evidence>
<comment type="similarity">
    <text evidence="7">Belongs to the Nibrin family.</text>
</comment>
<evidence type="ECO:0000256" key="1">
    <source>
        <dbReference type="ARBA" id="ARBA00004123"/>
    </source>
</evidence>
<dbReference type="SMART" id="SM00014">
    <property type="entry name" value="acidPPc"/>
    <property type="match status" value="1"/>
</dbReference>
<dbReference type="GO" id="GO:0005694">
    <property type="term" value="C:chromosome"/>
    <property type="evidence" value="ECO:0007669"/>
    <property type="project" value="UniProtKB-SubCell"/>
</dbReference>
<dbReference type="InterPro" id="IPR000253">
    <property type="entry name" value="FHA_dom"/>
</dbReference>
<dbReference type="InterPro" id="IPR036420">
    <property type="entry name" value="BRCT_dom_sf"/>
</dbReference>
<evidence type="ECO:0000256" key="6">
    <source>
        <dbReference type="ARBA" id="ARBA00023242"/>
    </source>
</evidence>
<feature type="compositionally biased region" description="Polar residues" evidence="8">
    <location>
        <begin position="528"/>
        <end position="541"/>
    </location>
</feature>
<feature type="compositionally biased region" description="Basic and acidic residues" evidence="8">
    <location>
        <begin position="559"/>
        <end position="568"/>
    </location>
</feature>
<feature type="transmembrane region" description="Helical" evidence="9">
    <location>
        <begin position="1183"/>
        <end position="1207"/>
    </location>
</feature>
<dbReference type="GO" id="GO:0003684">
    <property type="term" value="F:damaged DNA binding"/>
    <property type="evidence" value="ECO:0007669"/>
    <property type="project" value="TreeGrafter"/>
</dbReference>
<feature type="domain" description="FHA" evidence="10">
    <location>
        <begin position="158"/>
        <end position="219"/>
    </location>
</feature>
<dbReference type="InterPro" id="IPR036938">
    <property type="entry name" value="PAP2/HPO_sf"/>
</dbReference>
<feature type="transmembrane region" description="Helical" evidence="9">
    <location>
        <begin position="1032"/>
        <end position="1055"/>
    </location>
</feature>
<keyword evidence="3" id="KW-0158">Chromosome</keyword>
<keyword evidence="9" id="KW-1133">Transmembrane helix</keyword>
<keyword evidence="6" id="KW-0539">Nucleus</keyword>
<dbReference type="GO" id="GO:0030870">
    <property type="term" value="C:Mre11 complex"/>
    <property type="evidence" value="ECO:0007669"/>
    <property type="project" value="InterPro"/>
</dbReference>
<keyword evidence="4" id="KW-0227">DNA damage</keyword>
<evidence type="ECO:0000256" key="9">
    <source>
        <dbReference type="SAM" id="Phobius"/>
    </source>
</evidence>
<dbReference type="InterPro" id="IPR043014">
    <property type="entry name" value="Nibrin_BRCT2_sf"/>
</dbReference>
<keyword evidence="5" id="KW-0234">DNA repair</keyword>
<dbReference type="Gene3D" id="2.60.200.20">
    <property type="match status" value="1"/>
</dbReference>
<dbReference type="PANTHER" id="PTHR12162">
    <property type="entry name" value="NIBRIN-RELATED"/>
    <property type="match status" value="1"/>
</dbReference>
<feature type="transmembrane region" description="Helical" evidence="9">
    <location>
        <begin position="1150"/>
        <end position="1171"/>
    </location>
</feature>
<dbReference type="SUPFAM" id="SSF52113">
    <property type="entry name" value="BRCT domain"/>
    <property type="match status" value="1"/>
</dbReference>
<feature type="compositionally biased region" description="Basic and acidic residues" evidence="8">
    <location>
        <begin position="543"/>
        <end position="552"/>
    </location>
</feature>
<evidence type="ECO:0000256" key="7">
    <source>
        <dbReference type="ARBA" id="ARBA00044757"/>
    </source>
</evidence>
<dbReference type="CDD" id="cd22667">
    <property type="entry name" value="FHA_NBN"/>
    <property type="match status" value="1"/>
</dbReference>
<dbReference type="PANTHER" id="PTHR12162:SF0">
    <property type="entry name" value="NIBRIN"/>
    <property type="match status" value="1"/>
</dbReference>
<dbReference type="Pfam" id="PF01569">
    <property type="entry name" value="PAP2"/>
    <property type="match status" value="1"/>
</dbReference>
<dbReference type="EMBL" id="OE003400">
    <property type="protein sequence ID" value="CAD7460108.1"/>
    <property type="molecule type" value="Genomic_DNA"/>
</dbReference>
<name>A0A7R9IKI1_9NEOP</name>
<dbReference type="Gene3D" id="3.40.50.10980">
    <property type="entry name" value="Nibrin, BRCT2 domain"/>
    <property type="match status" value="1"/>
</dbReference>
<evidence type="ECO:0000256" key="2">
    <source>
        <dbReference type="ARBA" id="ARBA00004286"/>
    </source>
</evidence>
<reference evidence="11" key="1">
    <citation type="submission" date="2020-11" db="EMBL/GenBank/DDBJ databases">
        <authorList>
            <person name="Tran Van P."/>
        </authorList>
    </citation>
    <scope>NUCLEOTIDE SEQUENCE</scope>
</reference>
<dbReference type="Gene3D" id="1.20.144.10">
    <property type="entry name" value="Phosphatidic acid phosphatase type 2/haloperoxidase"/>
    <property type="match status" value="1"/>
</dbReference>